<dbReference type="Proteomes" id="UP001597131">
    <property type="component" value="Unassembled WGS sequence"/>
</dbReference>
<evidence type="ECO:0000313" key="2">
    <source>
        <dbReference type="EMBL" id="MFD1095207.1"/>
    </source>
</evidence>
<keyword evidence="1" id="KW-0732">Signal</keyword>
<reference evidence="3" key="1">
    <citation type="journal article" date="2019" name="Int. J. Syst. Evol. Microbiol.">
        <title>The Global Catalogue of Microorganisms (GCM) 10K type strain sequencing project: providing services to taxonomists for standard genome sequencing and annotation.</title>
        <authorList>
            <consortium name="The Broad Institute Genomics Platform"/>
            <consortium name="The Broad Institute Genome Sequencing Center for Infectious Disease"/>
            <person name="Wu L."/>
            <person name="Ma J."/>
        </authorList>
    </citation>
    <scope>NUCLEOTIDE SEQUENCE [LARGE SCALE GENOMIC DNA]</scope>
    <source>
        <strain evidence="3">CCUG 64793</strain>
    </source>
</reference>
<feature type="signal peptide" evidence="1">
    <location>
        <begin position="1"/>
        <end position="22"/>
    </location>
</feature>
<proteinExistence type="predicted"/>
<sequence length="461" mass="51713">MKTYRLNYILVLLLCCTAGVFAQTKKLSKTYKTNNEVTLSIDAKHTNVIIENWDRNEVAIEAYLNSGSKDKEEVKALLDNWKLETTGNPNRVSITSGGGMTWNANMDLSSLEGPLSKLPEIINPLMENLGPLLENIAQNPLPPEFHENMKELKFDYEAYQEEGDKYLERYEKNIDKKFGKDFEKAMEKWAEKFEEDSEKWEKNMESQMAGWEAKFEADMEKWGEDFGKSMEKWAESFEKQMEAEYGDEKNNVIIINEKGGASAKKTIKVKVPSNTSYKLNVRHGGVKFTGKASNLDASLSHSSLTADRVGGKKTVVKASYSPVRVKHWDYGVLDAAYVKTCNLDRVISIKLNSTSSDVVIKELVETGFLSGNFGKLEVQQLSPGFDNLDVNLENSDLILSLPNAAFNFSYNGTQSKIKYPKSLSLKSSKSYDNETLNGFNKSKGGNGNVSINASFSEVLVN</sequence>
<dbReference type="SUPFAM" id="SSF58113">
    <property type="entry name" value="Apolipoprotein A-I"/>
    <property type="match status" value="1"/>
</dbReference>
<name>A0ABW3NS60_9FLAO</name>
<evidence type="ECO:0008006" key="4">
    <source>
        <dbReference type="Google" id="ProtNLM"/>
    </source>
</evidence>
<comment type="caution">
    <text evidence="2">The sequence shown here is derived from an EMBL/GenBank/DDBJ whole genome shotgun (WGS) entry which is preliminary data.</text>
</comment>
<evidence type="ECO:0000256" key="1">
    <source>
        <dbReference type="SAM" id="SignalP"/>
    </source>
</evidence>
<evidence type="ECO:0000313" key="3">
    <source>
        <dbReference type="Proteomes" id="UP001597131"/>
    </source>
</evidence>
<organism evidence="2 3">
    <name type="scientific">Salegentibacter chungangensis</name>
    <dbReference type="NCBI Taxonomy" id="1335724"/>
    <lineage>
        <taxon>Bacteria</taxon>
        <taxon>Pseudomonadati</taxon>
        <taxon>Bacteroidota</taxon>
        <taxon>Flavobacteriia</taxon>
        <taxon>Flavobacteriales</taxon>
        <taxon>Flavobacteriaceae</taxon>
        <taxon>Salegentibacter</taxon>
    </lineage>
</organism>
<dbReference type="RefSeq" id="WP_380743750.1">
    <property type="nucleotide sequence ID" value="NZ_JBHTLI010000001.1"/>
</dbReference>
<feature type="chain" id="PRO_5046518813" description="Adhesin domain-containing protein" evidence="1">
    <location>
        <begin position="23"/>
        <end position="461"/>
    </location>
</feature>
<dbReference type="EMBL" id="JBHTLI010000001">
    <property type="protein sequence ID" value="MFD1095207.1"/>
    <property type="molecule type" value="Genomic_DNA"/>
</dbReference>
<protein>
    <recommendedName>
        <fullName evidence="4">Adhesin domain-containing protein</fullName>
    </recommendedName>
</protein>
<gene>
    <name evidence="2" type="ORF">ACFQ3Q_05555</name>
</gene>
<keyword evidence="3" id="KW-1185">Reference proteome</keyword>
<accession>A0ABW3NS60</accession>